<dbReference type="Pfam" id="PF13541">
    <property type="entry name" value="ChlI"/>
    <property type="match status" value="1"/>
</dbReference>
<keyword evidence="4" id="KW-1185">Reference proteome</keyword>
<dbReference type="InterPro" id="IPR027417">
    <property type="entry name" value="P-loop_NTPase"/>
</dbReference>
<evidence type="ECO:0000259" key="2">
    <source>
        <dbReference type="SMART" id="SM00382"/>
    </source>
</evidence>
<organism evidence="3 4">
    <name type="scientific">Carboxydothermus islandicus</name>
    <dbReference type="NCBI Taxonomy" id="661089"/>
    <lineage>
        <taxon>Bacteria</taxon>
        <taxon>Bacillati</taxon>
        <taxon>Bacillota</taxon>
        <taxon>Clostridia</taxon>
        <taxon>Thermoanaerobacterales</taxon>
        <taxon>Thermoanaerobacteraceae</taxon>
        <taxon>Carboxydothermus</taxon>
    </lineage>
</organism>
<dbReference type="InterPro" id="IPR003593">
    <property type="entry name" value="AAA+_ATPase"/>
</dbReference>
<dbReference type="AlphaFoldDB" id="A0A1L8D366"/>
<evidence type="ECO:0000313" key="4">
    <source>
        <dbReference type="Proteomes" id="UP000187338"/>
    </source>
</evidence>
<dbReference type="SMART" id="SM00382">
    <property type="entry name" value="AAA"/>
    <property type="match status" value="1"/>
</dbReference>
<evidence type="ECO:0000256" key="1">
    <source>
        <dbReference type="ARBA" id="ARBA00006354"/>
    </source>
</evidence>
<evidence type="ECO:0000313" key="3">
    <source>
        <dbReference type="EMBL" id="GAV25603.1"/>
    </source>
</evidence>
<dbReference type="InterPro" id="IPR020568">
    <property type="entry name" value="Ribosomal_Su5_D2-typ_SF"/>
</dbReference>
<sequence>MLSKVHTVALNGINGEIVEVEVDINRGLPGMEVVGLPDTAVKEARERVKSAIKNSGFDFPIARITINLAPADLKKEGSHFDLPIALGILAASEQLNADLSEYIFLGELSLEGQVREVDGVLPSVLAVRGKIPKAVVPYNNRTEGALVSGVEVYGVKSLREIVAFLAGEEELLPEKLLDITEIVREKPDEELDFADVAGQAVAKRALEIAAAGNHNCLMIGPPGTGKTMLAKRLVSILPDLTYEEMLEVTKIYSVAGLLKNKPFITKRPFRSPHHTASKISLTGGGKKPRPGEITLAHLGVLFLDELPEFGKDVLEAMRQPLEEGEVTIARVESVVTYPARFMLIAAMNPCPCGFFGDEERLCTCTPHQVHKYQAKISGPLLDRIDLQVEVMRVRYQEMENIKNNETSAEIRKRVLRAREIQVQRYRELKLNISTNSELSPRQIRRYLNLTPQAQEFIKEVFEQKVLSNRAYDRLLKVARTIADLGEKEVVDVDEIAEALQFRLLEQKYWQV</sequence>
<dbReference type="OrthoDB" id="9813147at2"/>
<reference evidence="4" key="1">
    <citation type="submission" date="2016-12" db="EMBL/GenBank/DDBJ databases">
        <title>Draft Genome Sequences od Carboxydothermus pertinax and islandicus, Hydrogenogenic Carboxydotrophic Bacteria.</title>
        <authorList>
            <person name="Fukuyama Y."/>
            <person name="Ohmae K."/>
            <person name="Yoneda Y."/>
            <person name="Yoshida T."/>
            <person name="Sako Y."/>
        </authorList>
    </citation>
    <scope>NUCLEOTIDE SEQUENCE [LARGE SCALE GENOMIC DNA]</scope>
    <source>
        <strain evidence="4">SET</strain>
    </source>
</reference>
<dbReference type="PANTHER" id="PTHR32039">
    <property type="entry name" value="MAGNESIUM-CHELATASE SUBUNIT CHLI"/>
    <property type="match status" value="1"/>
</dbReference>
<dbReference type="RefSeq" id="WP_075865754.1">
    <property type="nucleotide sequence ID" value="NZ_BDJL01000051.1"/>
</dbReference>
<comment type="similarity">
    <text evidence="1">Belongs to the Mg-chelatase subunits D/I family. ComM subfamily.</text>
</comment>
<dbReference type="InterPro" id="IPR004482">
    <property type="entry name" value="Mg_chelat-rel"/>
</dbReference>
<dbReference type="GO" id="GO:0005524">
    <property type="term" value="F:ATP binding"/>
    <property type="evidence" value="ECO:0007669"/>
    <property type="project" value="InterPro"/>
</dbReference>
<comment type="caution">
    <text evidence="3">The sequence shown here is derived from an EMBL/GenBank/DDBJ whole genome shotgun (WGS) entry which is preliminary data.</text>
</comment>
<proteinExistence type="inferred from homology"/>
<accession>A0A1L8D366</accession>
<gene>
    <name evidence="3" type="ORF">ciss_15360</name>
</gene>
<dbReference type="Proteomes" id="UP000187338">
    <property type="component" value="Unassembled WGS sequence"/>
</dbReference>
<dbReference type="EMBL" id="BDJL01000051">
    <property type="protein sequence ID" value="GAV25603.1"/>
    <property type="molecule type" value="Genomic_DNA"/>
</dbReference>
<dbReference type="Pfam" id="PF13335">
    <property type="entry name" value="Mg_chelatase_C"/>
    <property type="match status" value="1"/>
</dbReference>
<dbReference type="SUPFAM" id="SSF54211">
    <property type="entry name" value="Ribosomal protein S5 domain 2-like"/>
    <property type="match status" value="1"/>
</dbReference>
<dbReference type="Gene3D" id="3.40.50.300">
    <property type="entry name" value="P-loop containing nucleotide triphosphate hydrolases"/>
    <property type="match status" value="1"/>
</dbReference>
<feature type="domain" description="AAA+ ATPase" evidence="2">
    <location>
        <begin position="212"/>
        <end position="394"/>
    </location>
</feature>
<dbReference type="SUPFAM" id="SSF52540">
    <property type="entry name" value="P-loop containing nucleoside triphosphate hydrolases"/>
    <property type="match status" value="1"/>
</dbReference>
<dbReference type="InterPro" id="IPR000523">
    <property type="entry name" value="Mg_chelatse_chII-like_cat_dom"/>
</dbReference>
<dbReference type="InterPro" id="IPR025158">
    <property type="entry name" value="Mg_chelat-rel_C"/>
</dbReference>
<dbReference type="STRING" id="661089.ciss_15360"/>
<protein>
    <submittedName>
        <fullName evidence="3">Fis family transcriptional regulator</fullName>
    </submittedName>
</protein>
<dbReference type="InterPro" id="IPR045006">
    <property type="entry name" value="CHLI-like"/>
</dbReference>
<name>A0A1L8D366_9THEO</name>
<dbReference type="Gene3D" id="3.30.230.10">
    <property type="match status" value="1"/>
</dbReference>
<dbReference type="Pfam" id="PF01078">
    <property type="entry name" value="Mg_chelatase"/>
    <property type="match status" value="1"/>
</dbReference>
<dbReference type="InterPro" id="IPR014721">
    <property type="entry name" value="Ribsml_uS5_D2-typ_fold_subgr"/>
</dbReference>
<dbReference type="PANTHER" id="PTHR32039:SF7">
    <property type="entry name" value="COMPETENCE PROTEIN COMM"/>
    <property type="match status" value="1"/>
</dbReference>
<dbReference type="NCBIfam" id="TIGR00368">
    <property type="entry name" value="YifB family Mg chelatase-like AAA ATPase"/>
    <property type="match status" value="1"/>
</dbReference>